<evidence type="ECO:0000313" key="3">
    <source>
        <dbReference type="EMBL" id="MBB5139090.1"/>
    </source>
</evidence>
<dbReference type="EMBL" id="JACHGN010000027">
    <property type="protein sequence ID" value="MBB5139090.1"/>
    <property type="molecule type" value="Genomic_DNA"/>
</dbReference>
<evidence type="ECO:0000256" key="2">
    <source>
        <dbReference type="SAM" id="Phobius"/>
    </source>
</evidence>
<keyword evidence="4" id="KW-1185">Reference proteome</keyword>
<comment type="caution">
    <text evidence="3">The sequence shown here is derived from an EMBL/GenBank/DDBJ whole genome shotgun (WGS) entry which is preliminary data.</text>
</comment>
<name>A0A840PN23_9ACTN</name>
<keyword evidence="2" id="KW-0472">Membrane</keyword>
<accession>A0A840PN23</accession>
<feature type="transmembrane region" description="Helical" evidence="2">
    <location>
        <begin position="89"/>
        <end position="110"/>
    </location>
</feature>
<keyword evidence="2" id="KW-0812">Transmembrane</keyword>
<dbReference type="Proteomes" id="UP000578449">
    <property type="component" value="Unassembled WGS sequence"/>
</dbReference>
<feature type="transmembrane region" description="Helical" evidence="2">
    <location>
        <begin position="58"/>
        <end position="83"/>
    </location>
</feature>
<sequence>MSVTKSPPEVRTAGPSAEQGTGELVRQATQQMSELVRGEMRLAVAELKDKGKHAGTGAGLFGGAGIVALYGVAAVITAIIAALAMVLPLWASALIVGVVLLIVAGVLALVGRRQVTRAVPPIPAQAMDSARRDVEEIRGRARR</sequence>
<organism evidence="3 4">
    <name type="scientific">Thermocatellispora tengchongensis</name>
    <dbReference type="NCBI Taxonomy" id="1073253"/>
    <lineage>
        <taxon>Bacteria</taxon>
        <taxon>Bacillati</taxon>
        <taxon>Actinomycetota</taxon>
        <taxon>Actinomycetes</taxon>
        <taxon>Streptosporangiales</taxon>
        <taxon>Streptosporangiaceae</taxon>
        <taxon>Thermocatellispora</taxon>
    </lineage>
</organism>
<dbReference type="InterPro" id="IPR009937">
    <property type="entry name" value="Phage_holin_3_6"/>
</dbReference>
<feature type="region of interest" description="Disordered" evidence="1">
    <location>
        <begin position="1"/>
        <end position="23"/>
    </location>
</feature>
<reference evidence="3 4" key="1">
    <citation type="submission" date="2020-08" db="EMBL/GenBank/DDBJ databases">
        <title>Genomic Encyclopedia of Type Strains, Phase IV (KMG-IV): sequencing the most valuable type-strain genomes for metagenomic binning, comparative biology and taxonomic classification.</title>
        <authorList>
            <person name="Goeker M."/>
        </authorList>
    </citation>
    <scope>NUCLEOTIDE SEQUENCE [LARGE SCALE GENOMIC DNA]</scope>
    <source>
        <strain evidence="3 4">DSM 45615</strain>
    </source>
</reference>
<protein>
    <submittedName>
        <fullName evidence="3">Putative membrane protein YqjE</fullName>
    </submittedName>
</protein>
<keyword evidence="2" id="KW-1133">Transmembrane helix</keyword>
<evidence type="ECO:0000256" key="1">
    <source>
        <dbReference type="SAM" id="MobiDB-lite"/>
    </source>
</evidence>
<dbReference type="AlphaFoldDB" id="A0A840PN23"/>
<dbReference type="RefSeq" id="WP_185055931.1">
    <property type="nucleotide sequence ID" value="NZ_BAABIX010000016.1"/>
</dbReference>
<gene>
    <name evidence="3" type="ORF">HNP84_008853</name>
</gene>
<proteinExistence type="predicted"/>
<evidence type="ECO:0000313" key="4">
    <source>
        <dbReference type="Proteomes" id="UP000578449"/>
    </source>
</evidence>
<dbReference type="Pfam" id="PF07332">
    <property type="entry name" value="Phage_holin_3_6"/>
    <property type="match status" value="1"/>
</dbReference>